<organism evidence="6 7">
    <name type="scientific">Sulfuriroseicoccus oceanibius</name>
    <dbReference type="NCBI Taxonomy" id="2707525"/>
    <lineage>
        <taxon>Bacteria</taxon>
        <taxon>Pseudomonadati</taxon>
        <taxon>Verrucomicrobiota</taxon>
        <taxon>Verrucomicrobiia</taxon>
        <taxon>Verrucomicrobiales</taxon>
        <taxon>Verrucomicrobiaceae</taxon>
        <taxon>Sulfuriroseicoccus</taxon>
    </lineage>
</organism>
<keyword evidence="2" id="KW-0805">Transcription regulation</keyword>
<reference evidence="6 7" key="1">
    <citation type="submission" date="2020-12" db="EMBL/GenBank/DDBJ databases">
        <title>Sulforoseuscoccus oceanibium gen. nov., sp. nov., a representative of the phylum Verrucomicrobia with special cytoplasmic membrane, and proposal of Sulforoseuscoccusaceae fam. nov.</title>
        <authorList>
            <person name="Xi F."/>
        </authorList>
    </citation>
    <scope>NUCLEOTIDE SEQUENCE [LARGE SCALE GENOMIC DNA]</scope>
    <source>
        <strain evidence="6 7">T37</strain>
    </source>
</reference>
<dbReference type="PANTHER" id="PTHR43133">
    <property type="entry name" value="RNA POLYMERASE ECF-TYPE SIGMA FACTO"/>
    <property type="match status" value="1"/>
</dbReference>
<dbReference type="InterPro" id="IPR036388">
    <property type="entry name" value="WH-like_DNA-bd_sf"/>
</dbReference>
<evidence type="ECO:0000256" key="3">
    <source>
        <dbReference type="ARBA" id="ARBA00023082"/>
    </source>
</evidence>
<keyword evidence="4" id="KW-0804">Transcription</keyword>
<dbReference type="InterPro" id="IPR039425">
    <property type="entry name" value="RNA_pol_sigma-70-like"/>
</dbReference>
<keyword evidence="3" id="KW-0731">Sigma factor</keyword>
<evidence type="ECO:0000256" key="2">
    <source>
        <dbReference type="ARBA" id="ARBA00023015"/>
    </source>
</evidence>
<dbReference type="KEGG" id="soa:G3M56_004565"/>
<dbReference type="EMBL" id="CP066776">
    <property type="protein sequence ID" value="QQL45860.1"/>
    <property type="molecule type" value="Genomic_DNA"/>
</dbReference>
<dbReference type="RefSeq" id="WP_164364585.1">
    <property type="nucleotide sequence ID" value="NZ_CP066776.1"/>
</dbReference>
<dbReference type="PANTHER" id="PTHR43133:SF51">
    <property type="entry name" value="RNA POLYMERASE SIGMA FACTOR"/>
    <property type="match status" value="1"/>
</dbReference>
<dbReference type="Pfam" id="PF04542">
    <property type="entry name" value="Sigma70_r2"/>
    <property type="match status" value="1"/>
</dbReference>
<dbReference type="InterPro" id="IPR013324">
    <property type="entry name" value="RNA_pol_sigma_r3/r4-like"/>
</dbReference>
<evidence type="ECO:0000259" key="5">
    <source>
        <dbReference type="Pfam" id="PF04542"/>
    </source>
</evidence>
<comment type="similarity">
    <text evidence="1">Belongs to the sigma-70 factor family. ECF subfamily.</text>
</comment>
<dbReference type="InterPro" id="IPR014284">
    <property type="entry name" value="RNA_pol_sigma-70_dom"/>
</dbReference>
<gene>
    <name evidence="6" type="ORF">G3M56_004565</name>
</gene>
<dbReference type="GO" id="GO:0016987">
    <property type="term" value="F:sigma factor activity"/>
    <property type="evidence" value="ECO:0007669"/>
    <property type="project" value="UniProtKB-KW"/>
</dbReference>
<sequence>MSSSPEHFREFVSLLTSHQSALRGFIVSLLPGLPGASDVLQDVNVILWEKRAAFEIGSNFRAWAFKIARYETLNYRRRLQRDGVEMLNPELIDLMAAEYERRPELTERRLEALQHCLEGLQPQHRELIEGRYMSASSLVDYAARVGRSAGGLRVALHRLRASLRKCVESKLVVAESRV</sequence>
<accession>A0A6B3L6M1</accession>
<evidence type="ECO:0000256" key="1">
    <source>
        <dbReference type="ARBA" id="ARBA00010641"/>
    </source>
</evidence>
<evidence type="ECO:0000313" key="6">
    <source>
        <dbReference type="EMBL" id="QQL45860.1"/>
    </source>
</evidence>
<protein>
    <submittedName>
        <fullName evidence="6">Sigma-70 family RNA polymerase sigma factor</fullName>
    </submittedName>
</protein>
<dbReference type="InterPro" id="IPR007627">
    <property type="entry name" value="RNA_pol_sigma70_r2"/>
</dbReference>
<dbReference type="Gene3D" id="1.10.1740.10">
    <property type="match status" value="1"/>
</dbReference>
<feature type="domain" description="RNA polymerase sigma-70 region 2" evidence="5">
    <location>
        <begin position="14"/>
        <end position="81"/>
    </location>
</feature>
<dbReference type="Proteomes" id="UP000475117">
    <property type="component" value="Chromosome"/>
</dbReference>
<dbReference type="NCBIfam" id="TIGR02989">
    <property type="entry name" value="Sig-70_gvs1"/>
    <property type="match status" value="1"/>
</dbReference>
<proteinExistence type="inferred from homology"/>
<dbReference type="Gene3D" id="1.10.10.10">
    <property type="entry name" value="Winged helix-like DNA-binding domain superfamily/Winged helix DNA-binding domain"/>
    <property type="match status" value="1"/>
</dbReference>
<evidence type="ECO:0000256" key="4">
    <source>
        <dbReference type="ARBA" id="ARBA00023163"/>
    </source>
</evidence>
<evidence type="ECO:0000313" key="7">
    <source>
        <dbReference type="Proteomes" id="UP000475117"/>
    </source>
</evidence>
<dbReference type="SUPFAM" id="SSF88946">
    <property type="entry name" value="Sigma2 domain of RNA polymerase sigma factors"/>
    <property type="match status" value="1"/>
</dbReference>
<dbReference type="GO" id="GO:0006352">
    <property type="term" value="P:DNA-templated transcription initiation"/>
    <property type="evidence" value="ECO:0007669"/>
    <property type="project" value="InterPro"/>
</dbReference>
<dbReference type="InterPro" id="IPR013325">
    <property type="entry name" value="RNA_pol_sigma_r2"/>
</dbReference>
<keyword evidence="7" id="KW-1185">Reference proteome</keyword>
<name>A0A6B3L6M1_9BACT</name>
<dbReference type="InterPro" id="IPR014331">
    <property type="entry name" value="RNA_pol_sigma70_ECF_RHOBA"/>
</dbReference>
<dbReference type="NCBIfam" id="TIGR02937">
    <property type="entry name" value="sigma70-ECF"/>
    <property type="match status" value="1"/>
</dbReference>
<dbReference type="AlphaFoldDB" id="A0A6B3L6M1"/>
<dbReference type="SUPFAM" id="SSF88659">
    <property type="entry name" value="Sigma3 and sigma4 domains of RNA polymerase sigma factors"/>
    <property type="match status" value="1"/>
</dbReference>